<evidence type="ECO:0000313" key="6">
    <source>
        <dbReference type="EMBL" id="KAG3226429.1"/>
    </source>
</evidence>
<feature type="transmembrane region" description="Helical" evidence="1">
    <location>
        <begin position="39"/>
        <end position="60"/>
    </location>
</feature>
<dbReference type="EMBL" id="RCMV01000058">
    <property type="protein sequence ID" value="KAG3226429.1"/>
    <property type="molecule type" value="Genomic_DNA"/>
</dbReference>
<dbReference type="EMBL" id="RCMI01000075">
    <property type="protein sequence ID" value="KAG2937601.1"/>
    <property type="molecule type" value="Genomic_DNA"/>
</dbReference>
<keyword evidence="1" id="KW-1133">Transmembrane helix</keyword>
<dbReference type="Proteomes" id="UP000697107">
    <property type="component" value="Unassembled WGS sequence"/>
</dbReference>
<evidence type="ECO:0000313" key="9">
    <source>
        <dbReference type="Proteomes" id="UP000251314"/>
    </source>
</evidence>
<dbReference type="Proteomes" id="UP000251314">
    <property type="component" value="Unassembled WGS sequence"/>
</dbReference>
<proteinExistence type="predicted"/>
<dbReference type="VEuPathDB" id="FungiDB:PC110_g1462"/>
<sequence length="143" mass="15305">MVLTQLPSNASVHNGKTSLAFSGNSQDMYVRASIPWTNLLLTVIDCIAVVVVGVAVAVLAKREDEFLLKYSSASTVVEAITDHGKFPPFMLHMHLRDCITANAPEPPLSSLRVGDVVLVDKASATQQYFVSGNDLTSAGAPEF</sequence>
<evidence type="ECO:0000313" key="2">
    <source>
        <dbReference type="EMBL" id="KAG2864565.1"/>
    </source>
</evidence>
<dbReference type="Proteomes" id="UP000774804">
    <property type="component" value="Unassembled WGS sequence"/>
</dbReference>
<dbReference type="Proteomes" id="UP000760860">
    <property type="component" value="Unassembled WGS sequence"/>
</dbReference>
<keyword evidence="9" id="KW-1185">Reference proteome</keyword>
<gene>
    <name evidence="7" type="ORF">JG687_00006713</name>
    <name evidence="8" type="ORF">PC110_g1462</name>
    <name evidence="2" type="ORF">PC113_g4464</name>
    <name evidence="3" type="ORF">PC115_g4120</name>
    <name evidence="4" type="ORF">PC117_g4509</name>
    <name evidence="5" type="ORF">PC118_g3884</name>
    <name evidence="6" type="ORF">PC129_g3000</name>
</gene>
<reference evidence="2" key="2">
    <citation type="submission" date="2018-10" db="EMBL/GenBank/DDBJ databases">
        <title>Effector identification in a new, highly contiguous assembly of the strawberry crown rot pathogen Phytophthora cactorum.</title>
        <authorList>
            <person name="Armitage A.D."/>
            <person name="Nellist C.F."/>
            <person name="Bates H."/>
            <person name="Vickerstaff R.J."/>
            <person name="Harrison R.J."/>
        </authorList>
    </citation>
    <scope>NUCLEOTIDE SEQUENCE</scope>
    <source>
        <strain evidence="2">15-7</strain>
        <strain evidence="3">4032</strain>
        <strain evidence="4">4040</strain>
        <strain evidence="5">P415</strain>
        <strain evidence="6">P421</strain>
    </source>
</reference>
<dbReference type="Proteomes" id="UP000688947">
    <property type="component" value="Unassembled WGS sequence"/>
</dbReference>
<evidence type="ECO:0000313" key="4">
    <source>
        <dbReference type="EMBL" id="KAG2950371.1"/>
    </source>
</evidence>
<reference evidence="7" key="3">
    <citation type="submission" date="2021-01" db="EMBL/GenBank/DDBJ databases">
        <title>Phytophthora aleatoria, a newly-described species from Pinus radiata is distinct from Phytophthora cactorum isolates based on comparative genomics.</title>
        <authorList>
            <person name="Mcdougal R."/>
            <person name="Panda P."/>
            <person name="Williams N."/>
            <person name="Studholme D.J."/>
        </authorList>
    </citation>
    <scope>NUCLEOTIDE SEQUENCE</scope>
    <source>
        <strain evidence="7">NZFS 3830</strain>
    </source>
</reference>
<protein>
    <submittedName>
        <fullName evidence="8">Uncharacterized protein</fullName>
    </submittedName>
</protein>
<keyword evidence="1" id="KW-0472">Membrane</keyword>
<name>A0A329T0K9_9STRA</name>
<dbReference type="EMBL" id="RCML01000069">
    <property type="protein sequence ID" value="KAG2993672.1"/>
    <property type="molecule type" value="Genomic_DNA"/>
</dbReference>
<dbReference type="EMBL" id="MJFZ01000017">
    <property type="protein sequence ID" value="RAW42355.1"/>
    <property type="molecule type" value="Genomic_DNA"/>
</dbReference>
<keyword evidence="1" id="KW-0812">Transmembrane</keyword>
<dbReference type="EMBL" id="RCMK01000072">
    <property type="protein sequence ID" value="KAG2950371.1"/>
    <property type="molecule type" value="Genomic_DNA"/>
</dbReference>
<dbReference type="AlphaFoldDB" id="A0A329T0K9"/>
<evidence type="ECO:0000313" key="3">
    <source>
        <dbReference type="EMBL" id="KAG2937601.1"/>
    </source>
</evidence>
<comment type="caution">
    <text evidence="8">The sequence shown here is derived from an EMBL/GenBank/DDBJ whole genome shotgun (WGS) entry which is preliminary data.</text>
</comment>
<dbReference type="Proteomes" id="UP000735874">
    <property type="component" value="Unassembled WGS sequence"/>
</dbReference>
<dbReference type="Proteomes" id="UP000736787">
    <property type="component" value="Unassembled WGS sequence"/>
</dbReference>
<dbReference type="OrthoDB" id="103919at2759"/>
<evidence type="ECO:0000313" key="8">
    <source>
        <dbReference type="EMBL" id="RAW42355.1"/>
    </source>
</evidence>
<dbReference type="EMBL" id="RCMG01000077">
    <property type="protein sequence ID" value="KAG2864565.1"/>
    <property type="molecule type" value="Genomic_DNA"/>
</dbReference>
<accession>A0A329T0K9</accession>
<evidence type="ECO:0000313" key="7">
    <source>
        <dbReference type="EMBL" id="KAG6963179.1"/>
    </source>
</evidence>
<evidence type="ECO:0000313" key="5">
    <source>
        <dbReference type="EMBL" id="KAG2993672.1"/>
    </source>
</evidence>
<organism evidence="8 9">
    <name type="scientific">Phytophthora cactorum</name>
    <dbReference type="NCBI Taxonomy" id="29920"/>
    <lineage>
        <taxon>Eukaryota</taxon>
        <taxon>Sar</taxon>
        <taxon>Stramenopiles</taxon>
        <taxon>Oomycota</taxon>
        <taxon>Peronosporomycetes</taxon>
        <taxon>Peronosporales</taxon>
        <taxon>Peronosporaceae</taxon>
        <taxon>Phytophthora</taxon>
    </lineage>
</organism>
<dbReference type="EMBL" id="JAENGZ010000280">
    <property type="protein sequence ID" value="KAG6963179.1"/>
    <property type="molecule type" value="Genomic_DNA"/>
</dbReference>
<evidence type="ECO:0000256" key="1">
    <source>
        <dbReference type="SAM" id="Phobius"/>
    </source>
</evidence>
<reference evidence="8 9" key="1">
    <citation type="submission" date="2018-01" db="EMBL/GenBank/DDBJ databases">
        <title>Draft genome of the strawberry crown rot pathogen Phytophthora cactorum.</title>
        <authorList>
            <person name="Armitage A.D."/>
            <person name="Lysoe E."/>
            <person name="Nellist C.F."/>
            <person name="Harrison R.J."/>
            <person name="Brurberg M.B."/>
        </authorList>
    </citation>
    <scope>NUCLEOTIDE SEQUENCE [LARGE SCALE GENOMIC DNA]</scope>
    <source>
        <strain evidence="8 9">10300</strain>
    </source>
</reference>